<feature type="compositionally biased region" description="Low complexity" evidence="1">
    <location>
        <begin position="392"/>
        <end position="403"/>
    </location>
</feature>
<feature type="compositionally biased region" description="Polar residues" evidence="1">
    <location>
        <begin position="674"/>
        <end position="687"/>
    </location>
</feature>
<reference evidence="4" key="2">
    <citation type="submission" date="2020-10" db="UniProtKB">
        <authorList>
            <consortium name="WormBaseParasite"/>
        </authorList>
    </citation>
    <scope>IDENTIFICATION</scope>
</reference>
<evidence type="ECO:0000256" key="1">
    <source>
        <dbReference type="SAM" id="MobiDB-lite"/>
    </source>
</evidence>
<feature type="region of interest" description="Disordered" evidence="1">
    <location>
        <begin position="389"/>
        <end position="452"/>
    </location>
</feature>
<accession>A0A7E4UTR4</accession>
<dbReference type="SMART" id="SM00137">
    <property type="entry name" value="MAM"/>
    <property type="match status" value="1"/>
</dbReference>
<organism evidence="3 4">
    <name type="scientific">Panagrellus redivivus</name>
    <name type="common">Microworm</name>
    <dbReference type="NCBI Taxonomy" id="6233"/>
    <lineage>
        <taxon>Eukaryota</taxon>
        <taxon>Metazoa</taxon>
        <taxon>Ecdysozoa</taxon>
        <taxon>Nematoda</taxon>
        <taxon>Chromadorea</taxon>
        <taxon>Rhabditida</taxon>
        <taxon>Tylenchina</taxon>
        <taxon>Panagrolaimomorpha</taxon>
        <taxon>Panagrolaimoidea</taxon>
        <taxon>Panagrolaimidae</taxon>
        <taxon>Panagrellus</taxon>
    </lineage>
</organism>
<dbReference type="PROSITE" id="PS50060">
    <property type="entry name" value="MAM_2"/>
    <property type="match status" value="1"/>
</dbReference>
<sequence length="1003" mass="102327">MLATIHRITSPSDLVYHRLPPVEGRSVHMSSMPSTYGSDQSNHILNIPDYSERFSTMRLRSSTWKLYFFCFVNLSVYYDIVSAEPGSPMLRLSYLQDSPMAQSNSDSWITEDTVANVTSLSCTDFDSSCEWESITSHNVLLKWFRSSGYLDPAYFGPITNTSTIPTGYYAVAAHDSASDPNISAVLTSASAVCPGGLQEFSFSYWLSPGVVLKLCIMLSVKSYPNFDFCRIMDRSLSPGPVTITTPSLGDNSFQIFLIATNFTFVSDKFVGGFAVIDNITFTDDSCVMTTPAVGVNTTEAPSIQVDGATRGAVLTSGGTTVASAGATGATVIAHDPVLNTTGSGVTGAPAEGGTTVPSGGLGSVTGAGSVAGESVGTTTVHAVSSNDSAVTGASHASEASGAAVTGPPASVTAPAGGSGLLTSSPSLDTAVSTTSTNTSHAESGTEAPTTPGAPVFTLPAWASLMPPIGGVVAAAVNATGLPAIAIDLNSTGLPAIASVLNSTALPSIDTALNATGSVLGTALNVTGNAIATALNSTGLPSIPIDLNVTGLPTVIATALNSTALPAIDMDLNTTGIPAAFASMLPLDPSAVTVPSITDLLPTIPTVLASIAADPGTVVQHDSVDNNPMLATGLPASLANLTAALEPHGGSALDSNTTVGTASDVPATNAVLPSESPSNTSNDASAVTANPPVLPESVEPTPMDPARILLSTIPVDQLPYPKADPGTVIQHDAVGGNPMLATALPANLSSLLEPVGGVALISNTTNSTLMPIIPVLSASSAAPGLALPAVGSVPSEASSPAGNPASLEPTTVGTTLPPTTLDANATAAAAAAKAALLDVCETFTCDFEPNSKYSCALPLNYTRWSSTTSIISSVNGTSIAPPTGSAMAYIKGPMPWSRLLLGSANLPYATNFYYQYKVSLNAGSRAVFDVYLKRSDFFIETLMANPIMTTQANPATWNNVTELIFPGAIEYIAFEVRNLAADEVVAVSATGLQPVFGNDYCSPS</sequence>
<dbReference type="GO" id="GO:0016020">
    <property type="term" value="C:membrane"/>
    <property type="evidence" value="ECO:0007669"/>
    <property type="project" value="InterPro"/>
</dbReference>
<feature type="compositionally biased region" description="Polar residues" evidence="1">
    <location>
        <begin position="429"/>
        <end position="448"/>
    </location>
</feature>
<feature type="domain" description="MAM" evidence="2">
    <location>
        <begin position="121"/>
        <end position="288"/>
    </location>
</feature>
<dbReference type="SUPFAM" id="SSF49899">
    <property type="entry name" value="Concanavalin A-like lectins/glucanases"/>
    <property type="match status" value="1"/>
</dbReference>
<protein>
    <submittedName>
        <fullName evidence="4">MAM domain-containing protein</fullName>
    </submittedName>
</protein>
<reference evidence="3" key="1">
    <citation type="journal article" date="2013" name="Genetics">
        <title>The draft genome and transcriptome of Panagrellus redivivus are shaped by the harsh demands of a free-living lifestyle.</title>
        <authorList>
            <person name="Srinivasan J."/>
            <person name="Dillman A.R."/>
            <person name="Macchietto M.G."/>
            <person name="Heikkinen L."/>
            <person name="Lakso M."/>
            <person name="Fracchia K.M."/>
            <person name="Antoshechkin I."/>
            <person name="Mortazavi A."/>
            <person name="Wong G."/>
            <person name="Sternberg P.W."/>
        </authorList>
    </citation>
    <scope>NUCLEOTIDE SEQUENCE [LARGE SCALE GENOMIC DNA]</scope>
    <source>
        <strain evidence="3">MT8872</strain>
    </source>
</reference>
<evidence type="ECO:0000259" key="2">
    <source>
        <dbReference type="PROSITE" id="PS50060"/>
    </source>
</evidence>
<evidence type="ECO:0000313" key="3">
    <source>
        <dbReference type="Proteomes" id="UP000492821"/>
    </source>
</evidence>
<feature type="region of interest" description="Disordered" evidence="1">
    <location>
        <begin position="342"/>
        <end position="367"/>
    </location>
</feature>
<dbReference type="InterPro" id="IPR013320">
    <property type="entry name" value="ConA-like_dom_sf"/>
</dbReference>
<proteinExistence type="predicted"/>
<dbReference type="Proteomes" id="UP000492821">
    <property type="component" value="Unassembled WGS sequence"/>
</dbReference>
<dbReference type="AlphaFoldDB" id="A0A7E4UTR4"/>
<dbReference type="InterPro" id="IPR000998">
    <property type="entry name" value="MAM_dom"/>
</dbReference>
<dbReference type="Gene3D" id="2.60.120.200">
    <property type="match status" value="1"/>
</dbReference>
<evidence type="ECO:0000313" key="4">
    <source>
        <dbReference type="WBParaSite" id="Pan_g12757.t1"/>
    </source>
</evidence>
<dbReference type="WBParaSite" id="Pan_g12757.t1">
    <property type="protein sequence ID" value="Pan_g12757.t1"/>
    <property type="gene ID" value="Pan_g12757"/>
</dbReference>
<keyword evidence="3" id="KW-1185">Reference proteome</keyword>
<feature type="region of interest" description="Disordered" evidence="1">
    <location>
        <begin position="666"/>
        <end position="699"/>
    </location>
</feature>
<name>A0A7E4UTR4_PANRE</name>
<feature type="region of interest" description="Disordered" evidence="1">
    <location>
        <begin position="791"/>
        <end position="813"/>
    </location>
</feature>